<evidence type="ECO:0000256" key="1">
    <source>
        <dbReference type="SAM" id="MobiDB-lite"/>
    </source>
</evidence>
<gene>
    <name evidence="4" type="ORF">SPIL2461_LOCUS8016</name>
</gene>
<evidence type="ECO:0000256" key="3">
    <source>
        <dbReference type="SAM" id="SignalP"/>
    </source>
</evidence>
<keyword evidence="5" id="KW-1185">Reference proteome</keyword>
<feature type="compositionally biased region" description="Polar residues" evidence="1">
    <location>
        <begin position="386"/>
        <end position="399"/>
    </location>
</feature>
<comment type="caution">
    <text evidence="4">The sequence shown here is derived from an EMBL/GenBank/DDBJ whole genome shotgun (WGS) entry which is preliminary data.</text>
</comment>
<feature type="region of interest" description="Disordered" evidence="1">
    <location>
        <begin position="386"/>
        <end position="405"/>
    </location>
</feature>
<feature type="region of interest" description="Disordered" evidence="1">
    <location>
        <begin position="286"/>
        <end position="323"/>
    </location>
</feature>
<evidence type="ECO:0000313" key="5">
    <source>
        <dbReference type="Proteomes" id="UP000649617"/>
    </source>
</evidence>
<reference evidence="4" key="1">
    <citation type="submission" date="2021-02" db="EMBL/GenBank/DDBJ databases">
        <authorList>
            <person name="Dougan E. K."/>
            <person name="Rhodes N."/>
            <person name="Thang M."/>
            <person name="Chan C."/>
        </authorList>
    </citation>
    <scope>NUCLEOTIDE SEQUENCE</scope>
</reference>
<accession>A0A812P7Q9</accession>
<feature type="chain" id="PRO_5032657768" description="G-protein coupled receptors family 1 profile domain-containing protein" evidence="3">
    <location>
        <begin position="19"/>
        <end position="504"/>
    </location>
</feature>
<feature type="signal peptide" evidence="3">
    <location>
        <begin position="1"/>
        <end position="18"/>
    </location>
</feature>
<feature type="transmembrane region" description="Helical" evidence="2">
    <location>
        <begin position="121"/>
        <end position="142"/>
    </location>
</feature>
<keyword evidence="3" id="KW-0732">Signal</keyword>
<protein>
    <recommendedName>
        <fullName evidence="6">G-protein coupled receptors family 1 profile domain-containing protein</fullName>
    </recommendedName>
</protein>
<feature type="compositionally biased region" description="Basic and acidic residues" evidence="1">
    <location>
        <begin position="359"/>
        <end position="368"/>
    </location>
</feature>
<dbReference type="AlphaFoldDB" id="A0A812P7Q9"/>
<keyword evidence="2" id="KW-0812">Transmembrane</keyword>
<name>A0A812P7Q9_SYMPI</name>
<evidence type="ECO:0000256" key="2">
    <source>
        <dbReference type="SAM" id="Phobius"/>
    </source>
</evidence>
<dbReference type="EMBL" id="CAJNIZ010012947">
    <property type="protein sequence ID" value="CAE7340576.1"/>
    <property type="molecule type" value="Genomic_DNA"/>
</dbReference>
<organism evidence="4 5">
    <name type="scientific">Symbiodinium pilosum</name>
    <name type="common">Dinoflagellate</name>
    <dbReference type="NCBI Taxonomy" id="2952"/>
    <lineage>
        <taxon>Eukaryota</taxon>
        <taxon>Sar</taxon>
        <taxon>Alveolata</taxon>
        <taxon>Dinophyceae</taxon>
        <taxon>Suessiales</taxon>
        <taxon>Symbiodiniaceae</taxon>
        <taxon>Symbiodinium</taxon>
    </lineage>
</organism>
<feature type="region of interest" description="Disordered" evidence="1">
    <location>
        <begin position="349"/>
        <end position="368"/>
    </location>
</feature>
<sequence length="504" mass="55006">MKLACGAWMVIVSNAVSGIPDFAAHGAMPNVTLEAGASGLMRFCACDVDTDPLGRNGKKRGALTSDALCSACHGPADLVEFRHSLSRATGLLPWIVMPLSLPGISLRVVRRREWPLRVFSILFWAAIPAGILNIIICIVVLLPANWDVFKSLCFIGHTFDEKYGVEISTPDELHKAFCTYSTLEQQALAAGWMLFVLELLCVLALAQTFHLPRKLASDARKDGMKTVSSRLSALGGPITTFDSRTGSALPDPAALDIESLRPLSAPWAQADDDFGLGISLWSGRTSYREGKSSGAEDFEANLDSGRSNNYKGRRRSRKPKKAKREKVLEEGEVEWDSEDIELSQLFATVGGKRRSPRASRRETTSPRHIGRARELWDTAPATLQTIPSSRSIPPTTDPSLASCGSLAEGPTKSLFHSMKSSTGALPLHAQDALELAKRQAQTDDAAQADDVADGDFFAYALRVSERFDRRQVQGRPDPTAHLQEALLQELFHPAFPVSHEMSKV</sequence>
<dbReference type="Proteomes" id="UP000649617">
    <property type="component" value="Unassembled WGS sequence"/>
</dbReference>
<keyword evidence="2" id="KW-1133">Transmembrane helix</keyword>
<dbReference type="OrthoDB" id="193216at2759"/>
<proteinExistence type="predicted"/>
<feature type="compositionally biased region" description="Basic residues" evidence="1">
    <location>
        <begin position="311"/>
        <end position="323"/>
    </location>
</feature>
<evidence type="ECO:0000313" key="4">
    <source>
        <dbReference type="EMBL" id="CAE7340576.1"/>
    </source>
</evidence>
<evidence type="ECO:0008006" key="6">
    <source>
        <dbReference type="Google" id="ProtNLM"/>
    </source>
</evidence>
<keyword evidence="2" id="KW-0472">Membrane</keyword>
<feature type="transmembrane region" description="Helical" evidence="2">
    <location>
        <begin position="189"/>
        <end position="211"/>
    </location>
</feature>